<keyword evidence="5" id="KW-0862">Zinc</keyword>
<keyword evidence="3" id="KW-0479">Metal-binding</keyword>
<dbReference type="Pfam" id="PF01551">
    <property type="entry name" value="Peptidase_M23"/>
    <property type="match status" value="1"/>
</dbReference>
<keyword evidence="11" id="KW-1185">Reference proteome</keyword>
<reference evidence="10 11" key="1">
    <citation type="submission" date="2017-07" db="EMBL/GenBank/DDBJ databases">
        <title>Draft Genome Sequences of Select Purple Nonsulfur Bacteria.</title>
        <authorList>
            <person name="Lasarre B."/>
            <person name="Mckinlay J.B."/>
        </authorList>
    </citation>
    <scope>NUCLEOTIDE SEQUENCE [LARGE SCALE GENOMIC DNA]</scope>
    <source>
        <strain evidence="10 11">DSM 11907</strain>
    </source>
</reference>
<organism evidence="10 11">
    <name type="scientific">Rhodoplanes elegans</name>
    <dbReference type="NCBI Taxonomy" id="29408"/>
    <lineage>
        <taxon>Bacteria</taxon>
        <taxon>Pseudomonadati</taxon>
        <taxon>Pseudomonadota</taxon>
        <taxon>Alphaproteobacteria</taxon>
        <taxon>Hyphomicrobiales</taxon>
        <taxon>Nitrobacteraceae</taxon>
        <taxon>Rhodoplanes</taxon>
    </lineage>
</organism>
<feature type="coiled-coil region" evidence="7">
    <location>
        <begin position="238"/>
        <end position="265"/>
    </location>
</feature>
<keyword evidence="4" id="KW-0378">Hydrolase</keyword>
<keyword evidence="6" id="KW-0482">Metalloprotease</keyword>
<dbReference type="Proteomes" id="UP000248863">
    <property type="component" value="Unassembled WGS sequence"/>
</dbReference>
<evidence type="ECO:0000256" key="8">
    <source>
        <dbReference type="SAM" id="SignalP"/>
    </source>
</evidence>
<dbReference type="AlphaFoldDB" id="A0A327KLT2"/>
<feature type="chain" id="PRO_5016322705" description="M23ase beta-sheet core domain-containing protein" evidence="8">
    <location>
        <begin position="28"/>
        <end position="442"/>
    </location>
</feature>
<protein>
    <recommendedName>
        <fullName evidence="9">M23ase beta-sheet core domain-containing protein</fullName>
    </recommendedName>
</protein>
<proteinExistence type="predicted"/>
<dbReference type="Gene3D" id="2.70.70.10">
    <property type="entry name" value="Glucose Permease (Domain IIA)"/>
    <property type="match status" value="1"/>
</dbReference>
<feature type="domain" description="M23ase beta-sheet core" evidence="9">
    <location>
        <begin position="326"/>
        <end position="428"/>
    </location>
</feature>
<dbReference type="EMBL" id="NPEU01000061">
    <property type="protein sequence ID" value="RAI39820.1"/>
    <property type="molecule type" value="Genomic_DNA"/>
</dbReference>
<dbReference type="InterPro" id="IPR050570">
    <property type="entry name" value="Cell_wall_metabolism_enzyme"/>
</dbReference>
<keyword evidence="8" id="KW-0732">Signal</keyword>
<evidence type="ECO:0000256" key="6">
    <source>
        <dbReference type="ARBA" id="ARBA00023049"/>
    </source>
</evidence>
<dbReference type="SUPFAM" id="SSF51261">
    <property type="entry name" value="Duplicated hybrid motif"/>
    <property type="match status" value="1"/>
</dbReference>
<evidence type="ECO:0000256" key="4">
    <source>
        <dbReference type="ARBA" id="ARBA00022801"/>
    </source>
</evidence>
<keyword evidence="7" id="KW-0175">Coiled coil</keyword>
<dbReference type="GO" id="GO:0046872">
    <property type="term" value="F:metal ion binding"/>
    <property type="evidence" value="ECO:0007669"/>
    <property type="project" value="UniProtKB-KW"/>
</dbReference>
<feature type="signal peptide" evidence="8">
    <location>
        <begin position="1"/>
        <end position="27"/>
    </location>
</feature>
<evidence type="ECO:0000256" key="7">
    <source>
        <dbReference type="SAM" id="Coils"/>
    </source>
</evidence>
<name>A0A327KLT2_9BRAD</name>
<evidence type="ECO:0000256" key="5">
    <source>
        <dbReference type="ARBA" id="ARBA00022833"/>
    </source>
</evidence>
<evidence type="ECO:0000256" key="1">
    <source>
        <dbReference type="ARBA" id="ARBA00001947"/>
    </source>
</evidence>
<evidence type="ECO:0000313" key="11">
    <source>
        <dbReference type="Proteomes" id="UP000248863"/>
    </source>
</evidence>
<comment type="cofactor">
    <cofactor evidence="1">
        <name>Zn(2+)</name>
        <dbReference type="ChEBI" id="CHEBI:29105"/>
    </cofactor>
</comment>
<dbReference type="PANTHER" id="PTHR21666">
    <property type="entry name" value="PEPTIDASE-RELATED"/>
    <property type="match status" value="1"/>
</dbReference>
<gene>
    <name evidence="10" type="ORF">CH338_08210</name>
</gene>
<accession>A0A327KLT2</accession>
<dbReference type="GO" id="GO:0004222">
    <property type="term" value="F:metalloendopeptidase activity"/>
    <property type="evidence" value="ECO:0007669"/>
    <property type="project" value="TreeGrafter"/>
</dbReference>
<dbReference type="InterPro" id="IPR016047">
    <property type="entry name" value="M23ase_b-sheet_dom"/>
</dbReference>
<dbReference type="GO" id="GO:0006508">
    <property type="term" value="P:proteolysis"/>
    <property type="evidence" value="ECO:0007669"/>
    <property type="project" value="UniProtKB-KW"/>
</dbReference>
<sequence length="442" mass="47075">MTPSPSSRPARAALSLALAFACAAAPAGPVVAQERGRSPAALDTIRQRDKELETIRAEQKRAADTEKQLRAEIDRLGEDRRKLNQTMIDTAGRVRGAEQAIAAIEARLDLLESTEHGINGSLESRRATIAQVLAALQRLGRRPPPAFLVSAEDALKSVRTAILLGAVLPELKSEAEALATDLADLVRVRRDSAAERAKRANDLAVLAEERTRLGLLIEERQKRLGEVEKELYTARRRALQLALQADNLKDLIARLEHNLDAAARAARAQAEHQAAVGARPDLAALKDPGRLAPAIAFASAKGTLPLPVNGMRLREFGAADTHGGTEKGLSITARAGAQVTAPCDGWVVYAAPYRSYGQLLILNAGGGYHVLLAGMERITVDLGQFVLTGEPVGTMGSSGPAMASAAAGGPSPPVLYVEFRKDGLPVDPSPWWATNESEKVRG</sequence>
<evidence type="ECO:0000259" key="9">
    <source>
        <dbReference type="Pfam" id="PF01551"/>
    </source>
</evidence>
<dbReference type="PANTHER" id="PTHR21666:SF288">
    <property type="entry name" value="CELL DIVISION PROTEIN YTFB"/>
    <property type="match status" value="1"/>
</dbReference>
<comment type="caution">
    <text evidence="10">The sequence shown here is derived from an EMBL/GenBank/DDBJ whole genome shotgun (WGS) entry which is preliminary data.</text>
</comment>
<dbReference type="CDD" id="cd12797">
    <property type="entry name" value="M23_peptidase"/>
    <property type="match status" value="1"/>
</dbReference>
<evidence type="ECO:0000256" key="2">
    <source>
        <dbReference type="ARBA" id="ARBA00022670"/>
    </source>
</evidence>
<keyword evidence="2" id="KW-0645">Protease</keyword>
<feature type="coiled-coil region" evidence="7">
    <location>
        <begin position="48"/>
        <end position="114"/>
    </location>
</feature>
<evidence type="ECO:0000313" key="10">
    <source>
        <dbReference type="EMBL" id="RAI39820.1"/>
    </source>
</evidence>
<evidence type="ECO:0000256" key="3">
    <source>
        <dbReference type="ARBA" id="ARBA00022723"/>
    </source>
</evidence>
<dbReference type="RefSeq" id="WP_111356639.1">
    <property type="nucleotide sequence ID" value="NZ_NHSK01000141.1"/>
</dbReference>
<dbReference type="InterPro" id="IPR011055">
    <property type="entry name" value="Dup_hybrid_motif"/>
</dbReference>
<dbReference type="OrthoDB" id="9809144at2"/>